<evidence type="ECO:0000256" key="3">
    <source>
        <dbReference type="ARBA" id="ARBA00020983"/>
    </source>
</evidence>
<evidence type="ECO:0000256" key="4">
    <source>
        <dbReference type="ARBA" id="ARBA00022448"/>
    </source>
</evidence>
<evidence type="ECO:0000256" key="7">
    <source>
        <dbReference type="ARBA" id="ARBA00023136"/>
    </source>
</evidence>
<dbReference type="RefSeq" id="XP_034013509.1">
    <property type="nucleotide sequence ID" value="XM_034154107.1"/>
</dbReference>
<proteinExistence type="inferred from homology"/>
<reference evidence="9 10" key="1">
    <citation type="submission" date="2019-07" db="EMBL/GenBank/DDBJ databases">
        <title>Genome assembly of two rare yeast pathogens: Diutina rugosa and Trichomonascus ciferrii.</title>
        <authorList>
            <person name="Mixao V."/>
            <person name="Saus E."/>
            <person name="Hansen A."/>
            <person name="Lass-Flor C."/>
            <person name="Gabaldon T."/>
        </authorList>
    </citation>
    <scope>NUCLEOTIDE SEQUENCE [LARGE SCALE GENOMIC DNA]</scope>
    <source>
        <strain evidence="9 10">CBS 613</strain>
    </source>
</reference>
<dbReference type="GO" id="GO:0006891">
    <property type="term" value="P:intra-Golgi vesicle-mediated transport"/>
    <property type="evidence" value="ECO:0007669"/>
    <property type="project" value="TreeGrafter"/>
</dbReference>
<keyword evidence="10" id="KW-1185">Reference proteome</keyword>
<gene>
    <name evidence="9" type="ORF">DIURU_001551</name>
</gene>
<protein>
    <recommendedName>
        <fullName evidence="3">Conserved oligomeric Golgi complex subunit 8</fullName>
    </recommendedName>
    <alternativeName>
        <fullName evidence="8">Component of oligomeric Golgi complex 8</fullName>
    </alternativeName>
</protein>
<dbReference type="OrthoDB" id="1661054at2759"/>
<dbReference type="Pfam" id="PF04124">
    <property type="entry name" value="Dor1"/>
    <property type="match status" value="1"/>
</dbReference>
<dbReference type="GO" id="GO:0017119">
    <property type="term" value="C:Golgi transport complex"/>
    <property type="evidence" value="ECO:0007669"/>
    <property type="project" value="InterPro"/>
</dbReference>
<evidence type="ECO:0000256" key="8">
    <source>
        <dbReference type="ARBA" id="ARBA00031347"/>
    </source>
</evidence>
<dbReference type="GO" id="GO:0000139">
    <property type="term" value="C:Golgi membrane"/>
    <property type="evidence" value="ECO:0007669"/>
    <property type="project" value="UniProtKB-SubCell"/>
</dbReference>
<name>A0A642UTG3_DIURU</name>
<comment type="subcellular location">
    <subcellularLocation>
        <location evidence="1">Golgi apparatus membrane</location>
        <topology evidence="1">Peripheral membrane protein</topology>
    </subcellularLocation>
</comment>
<dbReference type="EMBL" id="SWFT01000050">
    <property type="protein sequence ID" value="KAA8905123.1"/>
    <property type="molecule type" value="Genomic_DNA"/>
</dbReference>
<dbReference type="VEuPathDB" id="FungiDB:DIURU_001551"/>
<dbReference type="OMA" id="QIIYLCK"/>
<organism evidence="9 10">
    <name type="scientific">Diutina rugosa</name>
    <name type="common">Yeast</name>
    <name type="synonym">Candida rugosa</name>
    <dbReference type="NCBI Taxonomy" id="5481"/>
    <lineage>
        <taxon>Eukaryota</taxon>
        <taxon>Fungi</taxon>
        <taxon>Dikarya</taxon>
        <taxon>Ascomycota</taxon>
        <taxon>Saccharomycotina</taxon>
        <taxon>Pichiomycetes</taxon>
        <taxon>Debaryomycetaceae</taxon>
        <taxon>Diutina</taxon>
    </lineage>
</organism>
<keyword evidence="4" id="KW-0813">Transport</keyword>
<keyword evidence="7" id="KW-0472">Membrane</keyword>
<evidence type="ECO:0000313" key="9">
    <source>
        <dbReference type="EMBL" id="KAA8905123.1"/>
    </source>
</evidence>
<dbReference type="SUPFAM" id="SSF74788">
    <property type="entry name" value="Cullin repeat-like"/>
    <property type="match status" value="1"/>
</dbReference>
<sequence>MSLLLQTLGGTNLTPDEAKECQAYLEELLVNDGLMCTDNFTTTSAASGTKTLVEEIAELDQQQRQINDKLGELTSNHRDVLIQLETDVTTVAENLTIKYPEELTQIPKLQIGSTNIDKLMSQVKTSSSVIQHIDSILDLLELPSLARLCITQGNYHEALEISVLVRSYCIRFPQIEAFKLIQAQVDAELQHMVKGLIRLLSTNVKAHSLGKIFQILTKLDIGTSESLQLLFLQGRYRFILQELASLKPLLKLSNKMTYLKRSVEVFREHGYATLYSYQSLFPSATNPLLVSQFCHQLADTLTEILVGNLAETKAYPENDGSIDGLLLQLVYLTKSLSKFGANFEVLLKERLSEWVTPEDWVRNIKKTSS</sequence>
<evidence type="ECO:0000313" key="10">
    <source>
        <dbReference type="Proteomes" id="UP000449547"/>
    </source>
</evidence>
<dbReference type="PANTHER" id="PTHR21311">
    <property type="entry name" value="CONSERVED OLIGOMERIC GOLGI COMPLEX COMPONENT 8"/>
    <property type="match status" value="1"/>
</dbReference>
<evidence type="ECO:0000256" key="6">
    <source>
        <dbReference type="ARBA" id="ARBA00023034"/>
    </source>
</evidence>
<dbReference type="PANTHER" id="PTHR21311:SF0">
    <property type="entry name" value="CONSERVED OLIGOMERIC GOLGI COMPLEX SUBUNIT 8"/>
    <property type="match status" value="1"/>
</dbReference>
<evidence type="ECO:0000256" key="1">
    <source>
        <dbReference type="ARBA" id="ARBA00004395"/>
    </source>
</evidence>
<keyword evidence="5" id="KW-0653">Protein transport</keyword>
<dbReference type="Proteomes" id="UP000449547">
    <property type="component" value="Unassembled WGS sequence"/>
</dbReference>
<dbReference type="InterPro" id="IPR016159">
    <property type="entry name" value="Cullin_repeat-like_dom_sf"/>
</dbReference>
<dbReference type="AlphaFoldDB" id="A0A642UTG3"/>
<comment type="caution">
    <text evidence="9">The sequence shown here is derived from an EMBL/GenBank/DDBJ whole genome shotgun (WGS) entry which is preliminary data.</text>
</comment>
<dbReference type="InterPro" id="IPR007255">
    <property type="entry name" value="COG8"/>
</dbReference>
<dbReference type="GeneID" id="54780204"/>
<accession>A0A642UTG3</accession>
<evidence type="ECO:0000256" key="2">
    <source>
        <dbReference type="ARBA" id="ARBA00006419"/>
    </source>
</evidence>
<keyword evidence="6" id="KW-0333">Golgi apparatus</keyword>
<evidence type="ECO:0000256" key="5">
    <source>
        <dbReference type="ARBA" id="ARBA00022927"/>
    </source>
</evidence>
<dbReference type="GO" id="GO:0032258">
    <property type="term" value="P:cytoplasm to vacuole targeting by the Cvt pathway"/>
    <property type="evidence" value="ECO:0007669"/>
    <property type="project" value="TreeGrafter"/>
</dbReference>
<comment type="similarity">
    <text evidence="2">Belongs to the COG8 family.</text>
</comment>